<accession>A0A8R2M8N4</accession>
<dbReference type="AlphaFoldDB" id="A0A8R2M8N4"/>
<feature type="region of interest" description="Disordered" evidence="1">
    <location>
        <begin position="74"/>
        <end position="102"/>
    </location>
</feature>
<sequence length="102" mass="11674">MSKVKKYVPSTPEFEKTIGRYKEFVTNLDDPNSEPIRVFDPLSQSMLEELALIRDVSKYLQKKKIEDVNKAAQAAQLEAEGAKKNEEEAVEPSEKNEDKKDE</sequence>
<feature type="compositionally biased region" description="Basic and acidic residues" evidence="1">
    <location>
        <begin position="80"/>
        <end position="102"/>
    </location>
</feature>
<evidence type="ECO:0000313" key="2">
    <source>
        <dbReference type="EnsemblMetazoa" id="XP_037875229.1"/>
    </source>
</evidence>
<name>A0A8R2M8N4_BOMMO</name>
<dbReference type="EnsemblMetazoa" id="XM_038019301.1">
    <property type="protein sequence ID" value="XP_037875229.1"/>
    <property type="gene ID" value="LOC101740979"/>
</dbReference>
<gene>
    <name evidence="2" type="primary">101740979</name>
</gene>
<dbReference type="Proteomes" id="UP000005204">
    <property type="component" value="Unassembled WGS sequence"/>
</dbReference>
<evidence type="ECO:0000313" key="3">
    <source>
        <dbReference type="Proteomes" id="UP000005204"/>
    </source>
</evidence>
<evidence type="ECO:0000256" key="1">
    <source>
        <dbReference type="SAM" id="MobiDB-lite"/>
    </source>
</evidence>
<organism evidence="2 3">
    <name type="scientific">Bombyx mori</name>
    <name type="common">Silk moth</name>
    <dbReference type="NCBI Taxonomy" id="7091"/>
    <lineage>
        <taxon>Eukaryota</taxon>
        <taxon>Metazoa</taxon>
        <taxon>Ecdysozoa</taxon>
        <taxon>Arthropoda</taxon>
        <taxon>Hexapoda</taxon>
        <taxon>Insecta</taxon>
        <taxon>Pterygota</taxon>
        <taxon>Neoptera</taxon>
        <taxon>Endopterygota</taxon>
        <taxon>Lepidoptera</taxon>
        <taxon>Glossata</taxon>
        <taxon>Ditrysia</taxon>
        <taxon>Bombycoidea</taxon>
        <taxon>Bombycidae</taxon>
        <taxon>Bombycinae</taxon>
        <taxon>Bombyx</taxon>
    </lineage>
</organism>
<protein>
    <submittedName>
        <fullName evidence="2">Uncharacterized protein</fullName>
    </submittedName>
</protein>
<reference evidence="3" key="1">
    <citation type="journal article" date="2008" name="Insect Biochem. Mol. Biol.">
        <title>The genome of a lepidopteran model insect, the silkworm Bombyx mori.</title>
        <authorList>
            <consortium name="International Silkworm Genome Consortium"/>
        </authorList>
    </citation>
    <scope>NUCLEOTIDE SEQUENCE [LARGE SCALE GENOMIC DNA]</scope>
    <source>
        <strain evidence="3">p50T</strain>
    </source>
</reference>
<dbReference type="SMR" id="A0A8R2M8N4"/>
<reference evidence="2" key="2">
    <citation type="submission" date="2022-06" db="UniProtKB">
        <authorList>
            <consortium name="EnsemblMetazoa"/>
        </authorList>
    </citation>
    <scope>IDENTIFICATION</scope>
    <source>
        <strain evidence="2">p50T (Dazao)</strain>
    </source>
</reference>
<keyword evidence="3" id="KW-1185">Reference proteome</keyword>
<dbReference type="OMA" id="MNEKPIT"/>
<proteinExistence type="predicted"/>